<dbReference type="EMBL" id="CAICTM010000374">
    <property type="protein sequence ID" value="CAB9509092.1"/>
    <property type="molecule type" value="Genomic_DNA"/>
</dbReference>
<evidence type="ECO:0000313" key="2">
    <source>
        <dbReference type="Proteomes" id="UP001153069"/>
    </source>
</evidence>
<evidence type="ECO:0000313" key="1">
    <source>
        <dbReference type="EMBL" id="CAB9509092.1"/>
    </source>
</evidence>
<dbReference type="PANTHER" id="PTHR46586">
    <property type="entry name" value="ANKYRIN REPEAT-CONTAINING PROTEIN"/>
    <property type="match status" value="1"/>
</dbReference>
<dbReference type="SUPFAM" id="SSF140860">
    <property type="entry name" value="Pseudo ankyrin repeat-like"/>
    <property type="match status" value="2"/>
</dbReference>
<dbReference type="AlphaFoldDB" id="A0A9N8DUV0"/>
<dbReference type="Proteomes" id="UP001153069">
    <property type="component" value="Unassembled WGS sequence"/>
</dbReference>
<dbReference type="InterPro" id="IPR002110">
    <property type="entry name" value="Ankyrin_rpt"/>
</dbReference>
<proteinExistence type="predicted"/>
<dbReference type="Pfam" id="PF13637">
    <property type="entry name" value="Ank_4"/>
    <property type="match status" value="2"/>
</dbReference>
<accession>A0A9N8DUV0</accession>
<dbReference type="PANTHER" id="PTHR46586:SF3">
    <property type="entry name" value="ANKYRIN REPEAT-CONTAINING PROTEIN"/>
    <property type="match status" value="1"/>
</dbReference>
<protein>
    <submittedName>
        <fullName evidence="1">Ankyrin repeat protein</fullName>
    </submittedName>
</protein>
<sequence>MNRMYKTYCKIELKKNPRMVEDDPQEDLEDDNSRSAEITDTLYSATFCNLPRAEYWLRETSSHETHYRDHVCTVIAKTGNIVVLKWARQKGFPWNGWTCESAAQNGHLDILKWARANGCPWDHWTCKNAARFGHLEVLKWAHENGCPWKASTCGAAARNGHLEVLKWARANGCPWHALTCARAAEGGHLEILQWLRENGCQWNAWTCARASGGSHLEILKWAHANGCRWDVSVCWCAAADGKPGNSPMVHEMVPWNASTCEKAALGGHLEILKWARANGCHGSSTCGCAQNGIGVLKWARANGCPWHVLTCARAAEGGHLEV</sequence>
<keyword evidence="2" id="KW-1185">Reference proteome</keyword>
<dbReference type="InterPro" id="IPR052050">
    <property type="entry name" value="SecEffector_AnkRepeat"/>
</dbReference>
<comment type="caution">
    <text evidence="1">The sequence shown here is derived from an EMBL/GenBank/DDBJ whole genome shotgun (WGS) entry which is preliminary data.</text>
</comment>
<gene>
    <name evidence="1" type="ORF">SEMRO_375_G129360.1</name>
</gene>
<reference evidence="1" key="1">
    <citation type="submission" date="2020-06" db="EMBL/GenBank/DDBJ databases">
        <authorList>
            <consortium name="Plant Systems Biology data submission"/>
        </authorList>
    </citation>
    <scope>NUCLEOTIDE SEQUENCE</scope>
    <source>
        <strain evidence="1">D6</strain>
    </source>
</reference>
<organism evidence="1 2">
    <name type="scientific">Seminavis robusta</name>
    <dbReference type="NCBI Taxonomy" id="568900"/>
    <lineage>
        <taxon>Eukaryota</taxon>
        <taxon>Sar</taxon>
        <taxon>Stramenopiles</taxon>
        <taxon>Ochrophyta</taxon>
        <taxon>Bacillariophyta</taxon>
        <taxon>Bacillariophyceae</taxon>
        <taxon>Bacillariophycidae</taxon>
        <taxon>Naviculales</taxon>
        <taxon>Naviculaceae</taxon>
        <taxon>Seminavis</taxon>
    </lineage>
</organism>
<dbReference type="Gene3D" id="1.25.40.20">
    <property type="entry name" value="Ankyrin repeat-containing domain"/>
    <property type="match status" value="1"/>
</dbReference>
<dbReference type="InterPro" id="IPR036770">
    <property type="entry name" value="Ankyrin_rpt-contain_sf"/>
</dbReference>
<name>A0A9N8DUV0_9STRA</name>